<dbReference type="OrthoDB" id="10267539at2759"/>
<dbReference type="EMBL" id="MTYI01000311">
    <property type="protein sequence ID" value="PNP44821.1"/>
    <property type="molecule type" value="Genomic_DNA"/>
</dbReference>
<name>A0A2K0TH20_TRIHA</name>
<dbReference type="GO" id="GO:0016853">
    <property type="term" value="F:isomerase activity"/>
    <property type="evidence" value="ECO:0007669"/>
    <property type="project" value="UniProtKB-KW"/>
</dbReference>
<comment type="caution">
    <text evidence="3">The sequence shown here is derived from an EMBL/GenBank/DDBJ whole genome shotgun (WGS) entry which is preliminary data.</text>
</comment>
<dbReference type="InterPro" id="IPR007400">
    <property type="entry name" value="PrpF-like"/>
</dbReference>
<organism evidence="3 4">
    <name type="scientific">Trichoderma harzianum</name>
    <name type="common">Hypocrea lixii</name>
    <dbReference type="NCBI Taxonomy" id="5544"/>
    <lineage>
        <taxon>Eukaryota</taxon>
        <taxon>Fungi</taxon>
        <taxon>Dikarya</taxon>
        <taxon>Ascomycota</taxon>
        <taxon>Pezizomycotina</taxon>
        <taxon>Sordariomycetes</taxon>
        <taxon>Hypocreomycetidae</taxon>
        <taxon>Hypocreales</taxon>
        <taxon>Hypocreaceae</taxon>
        <taxon>Trichoderma</taxon>
    </lineage>
</organism>
<dbReference type="Gene3D" id="3.10.310.10">
    <property type="entry name" value="Diaminopimelate Epimerase, Chain A, domain 1"/>
    <property type="match status" value="2"/>
</dbReference>
<reference evidence="3 4" key="1">
    <citation type="submission" date="2017-02" db="EMBL/GenBank/DDBJ databases">
        <title>Genomes of Trichoderma spp. with biocontrol activity.</title>
        <authorList>
            <person name="Gardiner D."/>
            <person name="Kazan K."/>
            <person name="Vos C."/>
            <person name="Harvey P."/>
        </authorList>
    </citation>
    <scope>NUCLEOTIDE SEQUENCE [LARGE SCALE GENOMIC DNA]</scope>
    <source>
        <strain evidence="3 4">Tr1</strain>
    </source>
</reference>
<comment type="similarity">
    <text evidence="1">Belongs to the PrpF family.</text>
</comment>
<evidence type="ECO:0000313" key="3">
    <source>
        <dbReference type="EMBL" id="PNP44821.1"/>
    </source>
</evidence>
<gene>
    <name evidence="3" type="ORF">THARTR1_11005</name>
</gene>
<sequence length="245" mass="25642">MGSPDPYGRQLNGMGGGVSSLSKVCVVSPSTRDDADVDFEFVQVVIDDGSLDFASNCGNMTAAIGPFALDEGLLGSSNVILASSTKCASVRIYNVNTKKNIIASFPVDGDAPKFVPHGTYQMDGVPGTASKILLSFQSPGGTQTGKVLPTGQSLTSMNVKDKNGRKITASLVDVANPGVYVDSSDLEIRPDITPAELDQQKDTMALLEAVRREAAELMGMDPNTASVPKIVILFRPADKEASAGL</sequence>
<dbReference type="PANTHER" id="PTHR43709">
    <property type="entry name" value="ACONITATE ISOMERASE-RELATED"/>
    <property type="match status" value="1"/>
</dbReference>
<dbReference type="Proteomes" id="UP000236290">
    <property type="component" value="Unassembled WGS sequence"/>
</dbReference>
<evidence type="ECO:0008006" key="5">
    <source>
        <dbReference type="Google" id="ProtNLM"/>
    </source>
</evidence>
<evidence type="ECO:0000313" key="4">
    <source>
        <dbReference type="Proteomes" id="UP000236290"/>
    </source>
</evidence>
<evidence type="ECO:0000256" key="1">
    <source>
        <dbReference type="ARBA" id="ARBA00007673"/>
    </source>
</evidence>
<dbReference type="SUPFAM" id="SSF54506">
    <property type="entry name" value="Diaminopimelate epimerase-like"/>
    <property type="match status" value="2"/>
</dbReference>
<evidence type="ECO:0000256" key="2">
    <source>
        <dbReference type="ARBA" id="ARBA00023235"/>
    </source>
</evidence>
<dbReference type="AlphaFoldDB" id="A0A2K0TH20"/>
<dbReference type="Pfam" id="PF04303">
    <property type="entry name" value="PrpF"/>
    <property type="match status" value="1"/>
</dbReference>
<proteinExistence type="inferred from homology"/>
<protein>
    <recommendedName>
        <fullName evidence="5">Methylitaconate delta2-delta3-isomerase</fullName>
    </recommendedName>
</protein>
<keyword evidence="2" id="KW-0413">Isomerase</keyword>
<dbReference type="PANTHER" id="PTHR43709:SF2">
    <property type="entry name" value="DUF453 DOMAIN PROTEIN (AFU_ORTHOLOGUE AFUA_6G00360)"/>
    <property type="match status" value="1"/>
</dbReference>
<accession>A0A2K0TH20</accession>